<accession>A0ACD1HPE8</accession>
<feature type="non-terminal residue" evidence="1">
    <location>
        <position position="1"/>
    </location>
</feature>
<sequence length="195" mass="21867">LHDFCHIKELPHHGSESIPTSNQRQATIALLQPLGNTDILESCRRARAICPSNSAPNSCRDAKNKFLNFDPLSETWRQEMMKRPPYTRLVFDRTLPPRGIDNSPEIYWDHKMPEKVRLTIRGSEVITLPRTFASTTVIRAKGEVVSFDALFDPEAGVSVRSVKVLKSQFVALGQTRETAEVNRLKNSNAGVAIEG</sequence>
<evidence type="ECO:0000313" key="2">
    <source>
        <dbReference type="Proteomes" id="UP000249661"/>
    </source>
</evidence>
<gene>
    <name evidence="1" type="ORF">BO66DRAFT_310521</name>
</gene>
<proteinExistence type="predicted"/>
<evidence type="ECO:0000313" key="1">
    <source>
        <dbReference type="EMBL" id="RAH75396.1"/>
    </source>
</evidence>
<protein>
    <submittedName>
        <fullName evidence="1">Uncharacterized protein</fullName>
    </submittedName>
</protein>
<keyword evidence="2" id="KW-1185">Reference proteome</keyword>
<name>A0ACD1HPE8_9EURO</name>
<reference evidence="1" key="1">
    <citation type="submission" date="2018-02" db="EMBL/GenBank/DDBJ databases">
        <title>The genomes of Aspergillus section Nigri reveals drivers in fungal speciation.</title>
        <authorList>
            <consortium name="DOE Joint Genome Institute"/>
            <person name="Vesth T.C."/>
            <person name="Nybo J."/>
            <person name="Theobald S."/>
            <person name="Brandl J."/>
            <person name="Frisvad J.C."/>
            <person name="Nielsen K.F."/>
            <person name="Lyhne E.K."/>
            <person name="Kogle M.E."/>
            <person name="Kuo A."/>
            <person name="Riley R."/>
            <person name="Clum A."/>
            <person name="Nolan M."/>
            <person name="Lipzen A."/>
            <person name="Salamov A."/>
            <person name="Henrissat B."/>
            <person name="Wiebenga A."/>
            <person name="De vries R.P."/>
            <person name="Grigoriev I.V."/>
            <person name="Mortensen U.H."/>
            <person name="Andersen M.R."/>
            <person name="Baker S.E."/>
        </authorList>
    </citation>
    <scope>NUCLEOTIDE SEQUENCE</scope>
    <source>
        <strain evidence="1">CBS 121060</strain>
    </source>
</reference>
<dbReference type="Proteomes" id="UP000249661">
    <property type="component" value="Unassembled WGS sequence"/>
</dbReference>
<organism evidence="1 2">
    <name type="scientific">Aspergillus aculeatinus CBS 121060</name>
    <dbReference type="NCBI Taxonomy" id="1448322"/>
    <lineage>
        <taxon>Eukaryota</taxon>
        <taxon>Fungi</taxon>
        <taxon>Dikarya</taxon>
        <taxon>Ascomycota</taxon>
        <taxon>Pezizomycotina</taxon>
        <taxon>Eurotiomycetes</taxon>
        <taxon>Eurotiomycetidae</taxon>
        <taxon>Eurotiales</taxon>
        <taxon>Aspergillaceae</taxon>
        <taxon>Aspergillus</taxon>
        <taxon>Aspergillus subgen. Circumdati</taxon>
    </lineage>
</organism>
<dbReference type="EMBL" id="KZ824933">
    <property type="protein sequence ID" value="RAH75396.1"/>
    <property type="molecule type" value="Genomic_DNA"/>
</dbReference>